<dbReference type="SUPFAM" id="SSF48452">
    <property type="entry name" value="TPR-like"/>
    <property type="match status" value="1"/>
</dbReference>
<protein>
    <submittedName>
        <fullName evidence="1">Uncharacterized protein</fullName>
    </submittedName>
</protein>
<dbReference type="Gene3D" id="1.25.40.10">
    <property type="entry name" value="Tetratricopeptide repeat domain"/>
    <property type="match status" value="1"/>
</dbReference>
<dbReference type="InterPro" id="IPR011990">
    <property type="entry name" value="TPR-like_helical_dom_sf"/>
</dbReference>
<proteinExistence type="predicted"/>
<organism evidence="1">
    <name type="scientific">uncultured Rubrobacteraceae bacterium</name>
    <dbReference type="NCBI Taxonomy" id="349277"/>
    <lineage>
        <taxon>Bacteria</taxon>
        <taxon>Bacillati</taxon>
        <taxon>Actinomycetota</taxon>
        <taxon>Rubrobacteria</taxon>
        <taxon>Rubrobacterales</taxon>
        <taxon>Rubrobacteraceae</taxon>
        <taxon>environmental samples</taxon>
    </lineage>
</organism>
<gene>
    <name evidence="1" type="ORF">AVDCRST_MAG80-2326</name>
</gene>
<evidence type="ECO:0000313" key="1">
    <source>
        <dbReference type="EMBL" id="CAA9451513.1"/>
    </source>
</evidence>
<sequence>MEDRIEYFERMLADNPDNPTGLLALANEYNKVDRHEDEAAVLERYVAVVGGDDEGNAYLRLGEALQKIGRVDEARAAYEMGVSQAEKFGHSGMAEDLRLALIGLGER</sequence>
<reference evidence="1" key="1">
    <citation type="submission" date="2020-02" db="EMBL/GenBank/DDBJ databases">
        <authorList>
            <person name="Meier V. D."/>
        </authorList>
    </citation>
    <scope>NUCLEOTIDE SEQUENCE</scope>
    <source>
        <strain evidence="1">AVDCRST_MAG80</strain>
    </source>
</reference>
<dbReference type="AlphaFoldDB" id="A0A6J4QQ16"/>
<name>A0A6J4QQ16_9ACTN</name>
<accession>A0A6J4QQ16</accession>
<dbReference type="EMBL" id="CADCVC010000206">
    <property type="protein sequence ID" value="CAA9451513.1"/>
    <property type="molecule type" value="Genomic_DNA"/>
</dbReference>